<evidence type="ECO:0000313" key="2">
    <source>
        <dbReference type="Proteomes" id="UP000518300"/>
    </source>
</evidence>
<evidence type="ECO:0008006" key="3">
    <source>
        <dbReference type="Google" id="ProtNLM"/>
    </source>
</evidence>
<keyword evidence="2" id="KW-1185">Reference proteome</keyword>
<dbReference type="AlphaFoldDB" id="A0A848LTW0"/>
<dbReference type="Proteomes" id="UP000518300">
    <property type="component" value="Unassembled WGS sequence"/>
</dbReference>
<comment type="caution">
    <text evidence="1">The sequence shown here is derived from an EMBL/GenBank/DDBJ whole genome shotgun (WGS) entry which is preliminary data.</text>
</comment>
<protein>
    <recommendedName>
        <fullName evidence="3">Outer membrane protein beta-barrel domain-containing protein</fullName>
    </recommendedName>
</protein>
<reference evidence="1 2" key="1">
    <citation type="submission" date="2020-04" db="EMBL/GenBank/DDBJ databases">
        <title>Draft genome of Pyxidicoccus fallax type strain.</title>
        <authorList>
            <person name="Whitworth D.E."/>
        </authorList>
    </citation>
    <scope>NUCLEOTIDE SEQUENCE [LARGE SCALE GENOMIC DNA]</scope>
    <source>
        <strain evidence="1 2">DSM 14698</strain>
    </source>
</reference>
<dbReference type="EMBL" id="JABBJJ010000290">
    <property type="protein sequence ID" value="NMO21042.1"/>
    <property type="molecule type" value="Genomic_DNA"/>
</dbReference>
<sequence length="226" mass="24355">MFLLSSAGRAQGVDAPLVAPVPKEPRAGYALWTSSLLDWGLMLTGPFMGVGLHLALPVGLNVRRSDTTDWVFEVTPGLTSRRCIDIAGDPAKRCGKTRSLEASVGLAWTPRPGARGDGLFLQPRVGGMWIRDEAGGTELQGVVDGGRRTETGGQVTLGLDIGYRKTAARSRSFLAPVVGVGVGYGWNQRRNPVRVTVMNGLRRGSEWKDQLVVDVNLEVLRWGATF</sequence>
<gene>
    <name evidence="1" type="ORF">HG543_40270</name>
</gene>
<accession>A0A848LTW0</accession>
<evidence type="ECO:0000313" key="1">
    <source>
        <dbReference type="EMBL" id="NMO21042.1"/>
    </source>
</evidence>
<name>A0A848LTW0_9BACT</name>
<proteinExistence type="predicted"/>
<organism evidence="1 2">
    <name type="scientific">Pyxidicoccus fallax</name>
    <dbReference type="NCBI Taxonomy" id="394095"/>
    <lineage>
        <taxon>Bacteria</taxon>
        <taxon>Pseudomonadati</taxon>
        <taxon>Myxococcota</taxon>
        <taxon>Myxococcia</taxon>
        <taxon>Myxococcales</taxon>
        <taxon>Cystobacterineae</taxon>
        <taxon>Myxococcaceae</taxon>
        <taxon>Pyxidicoccus</taxon>
    </lineage>
</organism>